<dbReference type="AlphaFoldDB" id="A0A1I3YJH8"/>
<keyword evidence="6" id="KW-1185">Reference proteome</keyword>
<dbReference type="RefSeq" id="WP_092957240.1">
    <property type="nucleotide sequence ID" value="NZ_FOSQ01000001.1"/>
</dbReference>
<dbReference type="STRING" id="1123062.SAMN02745775_1011375"/>
<dbReference type="InterPro" id="IPR029068">
    <property type="entry name" value="Glyas_Bleomycin-R_OHBP_Dase"/>
</dbReference>
<dbReference type="Proteomes" id="UP000199473">
    <property type="component" value="Unassembled WGS sequence"/>
</dbReference>
<dbReference type="EMBL" id="FOSQ01000001">
    <property type="protein sequence ID" value="SFK31933.1"/>
    <property type="molecule type" value="Genomic_DNA"/>
</dbReference>
<evidence type="ECO:0000313" key="5">
    <source>
        <dbReference type="EMBL" id="SFK31933.1"/>
    </source>
</evidence>
<reference evidence="5 6" key="1">
    <citation type="submission" date="2016-10" db="EMBL/GenBank/DDBJ databases">
        <authorList>
            <person name="de Groot N.N."/>
        </authorList>
    </citation>
    <scope>NUCLEOTIDE SEQUENCE [LARGE SCALE GENOMIC DNA]</scope>
    <source>
        <strain evidence="5 6">DSM 19981</strain>
    </source>
</reference>
<dbReference type="CDD" id="cd08349">
    <property type="entry name" value="BLMA_like"/>
    <property type="match status" value="1"/>
</dbReference>
<sequence length="144" mass="16217">MSFAYNKLVPELLVSELPASLRFWGGLCGFAVAYGRPEDGFAYLHRDGVQVMLEEAFRPGRRWITGPLERPFGRGINLQIQLLAIAPVLAALEAASWPLYMAPEEKWYRAGNRESGVRQFIVQDPDGYLLRFQESLGMRQGRGA</sequence>
<gene>
    <name evidence="5" type="ORF">SAMN02745775_1011375</name>
</gene>
<evidence type="ECO:0000256" key="1">
    <source>
        <dbReference type="ARBA" id="ARBA00011051"/>
    </source>
</evidence>
<dbReference type="Gene3D" id="3.10.180.10">
    <property type="entry name" value="2,3-Dihydroxybiphenyl 1,2-Dioxygenase, domain 1"/>
    <property type="match status" value="1"/>
</dbReference>
<dbReference type="InterPro" id="IPR000335">
    <property type="entry name" value="Bleomycin-R"/>
</dbReference>
<feature type="domain" description="VOC" evidence="4">
    <location>
        <begin position="4"/>
        <end position="135"/>
    </location>
</feature>
<protein>
    <recommendedName>
        <fullName evidence="2">Bleomycin resistance protein</fullName>
    </recommendedName>
</protein>
<evidence type="ECO:0000313" key="6">
    <source>
        <dbReference type="Proteomes" id="UP000199473"/>
    </source>
</evidence>
<name>A0A1I3YJH8_9PROT</name>
<evidence type="ECO:0000259" key="4">
    <source>
        <dbReference type="PROSITE" id="PS51819"/>
    </source>
</evidence>
<comment type="similarity">
    <text evidence="1">Belongs to the bleomycin resistance protein family.</text>
</comment>
<accession>A0A1I3YJH8</accession>
<dbReference type="InterPro" id="IPR037523">
    <property type="entry name" value="VOC_core"/>
</dbReference>
<organism evidence="5 6">
    <name type="scientific">Falsiroseomonas stagni DSM 19981</name>
    <dbReference type="NCBI Taxonomy" id="1123062"/>
    <lineage>
        <taxon>Bacteria</taxon>
        <taxon>Pseudomonadati</taxon>
        <taxon>Pseudomonadota</taxon>
        <taxon>Alphaproteobacteria</taxon>
        <taxon>Acetobacterales</taxon>
        <taxon>Roseomonadaceae</taxon>
        <taxon>Falsiroseomonas</taxon>
    </lineage>
</organism>
<dbReference type="GO" id="GO:0046677">
    <property type="term" value="P:response to antibiotic"/>
    <property type="evidence" value="ECO:0007669"/>
    <property type="project" value="UniProtKB-KW"/>
</dbReference>
<proteinExistence type="inferred from homology"/>
<evidence type="ECO:0000256" key="2">
    <source>
        <dbReference type="ARBA" id="ARBA00021572"/>
    </source>
</evidence>
<keyword evidence="3" id="KW-0046">Antibiotic resistance</keyword>
<dbReference type="PROSITE" id="PS51819">
    <property type="entry name" value="VOC"/>
    <property type="match status" value="1"/>
</dbReference>
<dbReference type="OrthoDB" id="284897at2"/>
<evidence type="ECO:0000256" key="3">
    <source>
        <dbReference type="ARBA" id="ARBA00023251"/>
    </source>
</evidence>
<dbReference type="SUPFAM" id="SSF54593">
    <property type="entry name" value="Glyoxalase/Bleomycin resistance protein/Dihydroxybiphenyl dioxygenase"/>
    <property type="match status" value="1"/>
</dbReference>